<feature type="active site" evidence="9">
    <location>
        <position position="114"/>
    </location>
</feature>
<feature type="compositionally biased region" description="Basic and acidic residues" evidence="11">
    <location>
        <begin position="274"/>
        <end position="287"/>
    </location>
</feature>
<dbReference type="EC" id="3.4.23.36" evidence="9"/>
<evidence type="ECO:0000256" key="5">
    <source>
        <dbReference type="ARBA" id="ARBA00022750"/>
    </source>
</evidence>
<evidence type="ECO:0000256" key="3">
    <source>
        <dbReference type="ARBA" id="ARBA00022670"/>
    </source>
</evidence>
<evidence type="ECO:0000256" key="4">
    <source>
        <dbReference type="ARBA" id="ARBA00022692"/>
    </source>
</evidence>
<dbReference type="PANTHER" id="PTHR33695:SF1">
    <property type="entry name" value="LIPOPROTEIN SIGNAL PEPTIDASE"/>
    <property type="match status" value="1"/>
</dbReference>
<dbReference type="NCBIfam" id="TIGR00077">
    <property type="entry name" value="lspA"/>
    <property type="match status" value="1"/>
</dbReference>
<comment type="subcellular location">
    <subcellularLocation>
        <location evidence="9">Cell membrane</location>
        <topology evidence="9">Multi-pass membrane protein</topology>
    </subcellularLocation>
</comment>
<evidence type="ECO:0000256" key="2">
    <source>
        <dbReference type="ARBA" id="ARBA00022475"/>
    </source>
</evidence>
<proteinExistence type="inferred from homology"/>
<evidence type="ECO:0000256" key="9">
    <source>
        <dbReference type="HAMAP-Rule" id="MF_00161"/>
    </source>
</evidence>
<dbReference type="EMBL" id="DVGA01000042">
    <property type="protein sequence ID" value="HIQ78436.1"/>
    <property type="molecule type" value="Genomic_DNA"/>
</dbReference>
<comment type="pathway">
    <text evidence="9">Protein modification; lipoprotein biosynthesis (signal peptide cleavage).</text>
</comment>
<evidence type="ECO:0000313" key="12">
    <source>
        <dbReference type="EMBL" id="HIQ78436.1"/>
    </source>
</evidence>
<keyword evidence="2 9" id="KW-1003">Cell membrane</keyword>
<evidence type="ECO:0000256" key="1">
    <source>
        <dbReference type="ARBA" id="ARBA00006139"/>
    </source>
</evidence>
<comment type="caution">
    <text evidence="12">The sequence shown here is derived from an EMBL/GenBank/DDBJ whole genome shotgun (WGS) entry which is preliminary data.</text>
</comment>
<dbReference type="PANTHER" id="PTHR33695">
    <property type="entry name" value="LIPOPROTEIN SIGNAL PEPTIDASE"/>
    <property type="match status" value="1"/>
</dbReference>
<organism evidence="12 13">
    <name type="scientific">Candidatus Scatomorpha intestinavium</name>
    <dbReference type="NCBI Taxonomy" id="2840922"/>
    <lineage>
        <taxon>Bacteria</taxon>
        <taxon>Bacillati</taxon>
        <taxon>Bacillota</taxon>
        <taxon>Clostridia</taxon>
        <taxon>Eubacteriales</taxon>
        <taxon>Candidatus Scatomorpha</taxon>
    </lineage>
</organism>
<evidence type="ECO:0000256" key="11">
    <source>
        <dbReference type="SAM" id="MobiDB-lite"/>
    </source>
</evidence>
<dbReference type="HAMAP" id="MF_00161">
    <property type="entry name" value="LspA"/>
    <property type="match status" value="1"/>
</dbReference>
<gene>
    <name evidence="9 12" type="primary">lspA</name>
    <name evidence="12" type="ORF">IAB77_04160</name>
</gene>
<evidence type="ECO:0000256" key="6">
    <source>
        <dbReference type="ARBA" id="ARBA00022801"/>
    </source>
</evidence>
<dbReference type="PRINTS" id="PR00781">
    <property type="entry name" value="LIPOSIGPTASE"/>
</dbReference>
<dbReference type="InterPro" id="IPR001872">
    <property type="entry name" value="Peptidase_A8"/>
</dbReference>
<keyword evidence="7 9" id="KW-1133">Transmembrane helix</keyword>
<protein>
    <recommendedName>
        <fullName evidence="9">Lipoprotein signal peptidase</fullName>
        <ecNumber evidence="9">3.4.23.36</ecNumber>
    </recommendedName>
    <alternativeName>
        <fullName evidence="9">Prolipoprotein signal peptidase</fullName>
    </alternativeName>
    <alternativeName>
        <fullName evidence="9">Signal peptidase II</fullName>
        <shortName evidence="9">SPase II</shortName>
    </alternativeName>
</protein>
<sequence>MYYALAVVLVLILDQWLKYWVTINIVLNTGSRELIPGIVSLVNIHNSGAAFGILDSGDWRWAFVAIAVVFTAFAVYALKKGLIQHAIGRWAMVGVLAGAIGNCIDRVLFGYVVDMFKLEFMNYAIFNVADMFISCCGVLFCLYIIFSGSGKKAEAAEAEASGAHSRRKAKSARGAAAKARPRGGESAAEREERPAPARFERAKDDARTYTPRKAGEAAAERSEAPRKAPARPASAAQAAAGTRSEAASRPAPQAPAQADPFAEWEKAAASAPPAEKKPAGSQKKDGEEFSLEDILAEFGSK</sequence>
<comment type="catalytic activity">
    <reaction evidence="9">
        <text>Release of signal peptides from bacterial membrane prolipoproteins. Hydrolyzes -Xaa-Yaa-Zaa-|-(S,diacylglyceryl)Cys-, in which Xaa is hydrophobic (preferably Leu), and Yaa (Ala or Ser) and Zaa (Gly or Ala) have small, neutral side chains.</text>
        <dbReference type="EC" id="3.4.23.36"/>
    </reaction>
</comment>
<feature type="compositionally biased region" description="Low complexity" evidence="11">
    <location>
        <begin position="230"/>
        <end position="273"/>
    </location>
</feature>
<accession>A0A9D0ZFE3</accession>
<reference evidence="12" key="2">
    <citation type="journal article" date="2021" name="PeerJ">
        <title>Extensive microbial diversity within the chicken gut microbiome revealed by metagenomics and culture.</title>
        <authorList>
            <person name="Gilroy R."/>
            <person name="Ravi A."/>
            <person name="Getino M."/>
            <person name="Pursley I."/>
            <person name="Horton D.L."/>
            <person name="Alikhan N.F."/>
            <person name="Baker D."/>
            <person name="Gharbi K."/>
            <person name="Hall N."/>
            <person name="Watson M."/>
            <person name="Adriaenssens E.M."/>
            <person name="Foster-Nyarko E."/>
            <person name="Jarju S."/>
            <person name="Secka A."/>
            <person name="Antonio M."/>
            <person name="Oren A."/>
            <person name="Chaudhuri R.R."/>
            <person name="La Ragione R."/>
            <person name="Hildebrand F."/>
            <person name="Pallen M.J."/>
        </authorList>
    </citation>
    <scope>NUCLEOTIDE SEQUENCE</scope>
    <source>
        <strain evidence="12">ChiBcolR7-354</strain>
    </source>
</reference>
<keyword evidence="8 9" id="KW-0472">Membrane</keyword>
<feature type="compositionally biased region" description="Basic and acidic residues" evidence="11">
    <location>
        <begin position="187"/>
        <end position="226"/>
    </location>
</feature>
<comment type="function">
    <text evidence="9">This protein specifically catalyzes the removal of signal peptides from prolipoproteins.</text>
</comment>
<dbReference type="GO" id="GO:0005886">
    <property type="term" value="C:plasma membrane"/>
    <property type="evidence" value="ECO:0007669"/>
    <property type="project" value="UniProtKB-SubCell"/>
</dbReference>
<keyword evidence="5 9" id="KW-0064">Aspartyl protease</keyword>
<dbReference type="GO" id="GO:0004190">
    <property type="term" value="F:aspartic-type endopeptidase activity"/>
    <property type="evidence" value="ECO:0007669"/>
    <property type="project" value="UniProtKB-UniRule"/>
</dbReference>
<feature type="transmembrane region" description="Helical" evidence="9">
    <location>
        <begin position="6"/>
        <end position="27"/>
    </location>
</feature>
<dbReference type="Proteomes" id="UP000824262">
    <property type="component" value="Unassembled WGS sequence"/>
</dbReference>
<dbReference type="GO" id="GO:0006508">
    <property type="term" value="P:proteolysis"/>
    <property type="evidence" value="ECO:0007669"/>
    <property type="project" value="UniProtKB-KW"/>
</dbReference>
<feature type="region of interest" description="Disordered" evidence="11">
    <location>
        <begin position="159"/>
        <end position="301"/>
    </location>
</feature>
<evidence type="ECO:0000256" key="10">
    <source>
        <dbReference type="RuleBase" id="RU004181"/>
    </source>
</evidence>
<evidence type="ECO:0000313" key="13">
    <source>
        <dbReference type="Proteomes" id="UP000824262"/>
    </source>
</evidence>
<keyword evidence="3 9" id="KW-0645">Protease</keyword>
<dbReference type="Pfam" id="PF01252">
    <property type="entry name" value="Peptidase_A8"/>
    <property type="match status" value="1"/>
</dbReference>
<feature type="transmembrane region" description="Helical" evidence="9">
    <location>
        <begin position="124"/>
        <end position="146"/>
    </location>
</feature>
<name>A0A9D0ZFE3_9FIRM</name>
<evidence type="ECO:0000256" key="8">
    <source>
        <dbReference type="ARBA" id="ARBA00023136"/>
    </source>
</evidence>
<reference evidence="12" key="1">
    <citation type="submission" date="2020-10" db="EMBL/GenBank/DDBJ databases">
        <authorList>
            <person name="Gilroy R."/>
        </authorList>
    </citation>
    <scope>NUCLEOTIDE SEQUENCE</scope>
    <source>
        <strain evidence="12">ChiBcolR7-354</strain>
    </source>
</reference>
<keyword evidence="6 9" id="KW-0378">Hydrolase</keyword>
<comment type="similarity">
    <text evidence="1 9 10">Belongs to the peptidase A8 family.</text>
</comment>
<feature type="transmembrane region" description="Helical" evidence="9">
    <location>
        <begin position="90"/>
        <end position="112"/>
    </location>
</feature>
<feature type="transmembrane region" description="Helical" evidence="9">
    <location>
        <begin position="59"/>
        <end position="78"/>
    </location>
</feature>
<dbReference type="AlphaFoldDB" id="A0A9D0ZFE3"/>
<evidence type="ECO:0000256" key="7">
    <source>
        <dbReference type="ARBA" id="ARBA00022989"/>
    </source>
</evidence>
<keyword evidence="4 9" id="KW-0812">Transmembrane</keyword>
<feature type="active site" evidence="9">
    <location>
        <position position="130"/>
    </location>
</feature>